<reference evidence="2" key="1">
    <citation type="submission" date="2016-06" db="EMBL/GenBank/DDBJ databases">
        <title>Parallel loss of symbiosis genes in relatives of nitrogen-fixing non-legume Parasponia.</title>
        <authorList>
            <person name="Van Velzen R."/>
            <person name="Holmer R."/>
            <person name="Bu F."/>
            <person name="Rutten L."/>
            <person name="Van Zeijl A."/>
            <person name="Liu W."/>
            <person name="Santuari L."/>
            <person name="Cao Q."/>
            <person name="Sharma T."/>
            <person name="Shen D."/>
            <person name="Roswanjaya Y."/>
            <person name="Wardhani T."/>
            <person name="Kalhor M.S."/>
            <person name="Jansen J."/>
            <person name="Van den Hoogen J."/>
            <person name="Gungor B."/>
            <person name="Hartog M."/>
            <person name="Hontelez J."/>
            <person name="Verver J."/>
            <person name="Yang W.-C."/>
            <person name="Schijlen E."/>
            <person name="Repin R."/>
            <person name="Schilthuizen M."/>
            <person name="Schranz E."/>
            <person name="Heidstra R."/>
            <person name="Miyata K."/>
            <person name="Fedorova E."/>
            <person name="Kohlen W."/>
            <person name="Bisseling T."/>
            <person name="Smit S."/>
            <person name="Geurts R."/>
        </authorList>
    </citation>
    <scope>NUCLEOTIDE SEQUENCE [LARGE SCALE GENOMIC DNA]</scope>
    <source>
        <strain evidence="2">cv. RG33-2</strain>
    </source>
</reference>
<proteinExistence type="predicted"/>
<organism evidence="1 2">
    <name type="scientific">Trema orientale</name>
    <name type="common">Charcoal tree</name>
    <name type="synonym">Celtis orientalis</name>
    <dbReference type="NCBI Taxonomy" id="63057"/>
    <lineage>
        <taxon>Eukaryota</taxon>
        <taxon>Viridiplantae</taxon>
        <taxon>Streptophyta</taxon>
        <taxon>Embryophyta</taxon>
        <taxon>Tracheophyta</taxon>
        <taxon>Spermatophyta</taxon>
        <taxon>Magnoliopsida</taxon>
        <taxon>eudicotyledons</taxon>
        <taxon>Gunneridae</taxon>
        <taxon>Pentapetalae</taxon>
        <taxon>rosids</taxon>
        <taxon>fabids</taxon>
        <taxon>Rosales</taxon>
        <taxon>Cannabaceae</taxon>
        <taxon>Trema</taxon>
    </lineage>
</organism>
<accession>A0A2P5G0A7</accession>
<dbReference type="AlphaFoldDB" id="A0A2P5G0A7"/>
<keyword evidence="2" id="KW-1185">Reference proteome</keyword>
<evidence type="ECO:0000313" key="2">
    <source>
        <dbReference type="Proteomes" id="UP000237000"/>
    </source>
</evidence>
<dbReference type="InParanoid" id="A0A2P5G0A7"/>
<sequence length="143" mass="16921">MVMCRSACSFHTPVATKIEIKFLWMSDHCIHHSPWQNIFIRKLILYERRVDFEGKQSCVVPFLNYCKSYGGFRIRISRRTSCFDVLQLFLKHFVELGFAYSISKENDSLRKFTNRLLEIIQQFSYHGTKILDDFLSVFLGPHS</sequence>
<comment type="caution">
    <text evidence="1">The sequence shown here is derived from an EMBL/GenBank/DDBJ whole genome shotgun (WGS) entry which is preliminary data.</text>
</comment>
<protein>
    <submittedName>
        <fullName evidence="1">Uncharacterized protein</fullName>
    </submittedName>
</protein>
<gene>
    <name evidence="1" type="ORF">TorRG33x02_006790</name>
</gene>
<name>A0A2P5G0A7_TREOI</name>
<dbReference type="Proteomes" id="UP000237000">
    <property type="component" value="Unassembled WGS sequence"/>
</dbReference>
<evidence type="ECO:0000313" key="1">
    <source>
        <dbReference type="EMBL" id="POO03474.1"/>
    </source>
</evidence>
<dbReference type="OrthoDB" id="10270908at2759"/>
<dbReference type="EMBL" id="JXTC01000002">
    <property type="protein sequence ID" value="POO03474.1"/>
    <property type="molecule type" value="Genomic_DNA"/>
</dbReference>